<dbReference type="PANTHER" id="PTHR30419">
    <property type="entry name" value="HTH-TYPE TRANSCRIPTIONAL REGULATOR YBHD"/>
    <property type="match status" value="1"/>
</dbReference>
<dbReference type="AlphaFoldDB" id="A0A1G9MW89"/>
<reference evidence="7" key="1">
    <citation type="submission" date="2016-10" db="EMBL/GenBank/DDBJ databases">
        <authorList>
            <person name="Varghese N."/>
            <person name="Submissions S."/>
        </authorList>
    </citation>
    <scope>NUCLEOTIDE SEQUENCE [LARGE SCALE GENOMIC DNA]</scope>
    <source>
        <strain evidence="7">DSM 19110</strain>
    </source>
</reference>
<dbReference type="GO" id="GO:0003677">
    <property type="term" value="F:DNA binding"/>
    <property type="evidence" value="ECO:0007669"/>
    <property type="project" value="UniProtKB-KW"/>
</dbReference>
<keyword evidence="3" id="KW-0238">DNA-binding</keyword>
<dbReference type="GO" id="GO:0003700">
    <property type="term" value="F:DNA-binding transcription factor activity"/>
    <property type="evidence" value="ECO:0007669"/>
    <property type="project" value="InterPro"/>
</dbReference>
<evidence type="ECO:0000256" key="2">
    <source>
        <dbReference type="ARBA" id="ARBA00023015"/>
    </source>
</evidence>
<evidence type="ECO:0000256" key="4">
    <source>
        <dbReference type="ARBA" id="ARBA00023163"/>
    </source>
</evidence>
<keyword evidence="4" id="KW-0804">Transcription</keyword>
<dbReference type="EMBL" id="FNGY01000002">
    <property type="protein sequence ID" value="SDL78530.1"/>
    <property type="molecule type" value="Genomic_DNA"/>
</dbReference>
<dbReference type="Pfam" id="PF00126">
    <property type="entry name" value="HTH_1"/>
    <property type="match status" value="1"/>
</dbReference>
<dbReference type="SUPFAM" id="SSF46785">
    <property type="entry name" value="Winged helix' DNA-binding domain"/>
    <property type="match status" value="1"/>
</dbReference>
<dbReference type="InterPro" id="IPR050950">
    <property type="entry name" value="HTH-type_LysR_regulators"/>
</dbReference>
<comment type="similarity">
    <text evidence="1">Belongs to the LysR transcriptional regulatory family.</text>
</comment>
<keyword evidence="2" id="KW-0805">Transcription regulation</keyword>
<dbReference type="OrthoDB" id="9803735at2"/>
<dbReference type="GO" id="GO:0005829">
    <property type="term" value="C:cytosol"/>
    <property type="evidence" value="ECO:0007669"/>
    <property type="project" value="TreeGrafter"/>
</dbReference>
<dbReference type="RefSeq" id="WP_074605060.1">
    <property type="nucleotide sequence ID" value="NZ_FNGY01000002.1"/>
</dbReference>
<accession>A0A1G9MW89</accession>
<sequence>MEFRQLNYFIKAAELLHFTDAAAACFVTQSTLSQQIKQLEEELGMPLFDRIGKHVQLSEAGKLFLNHAREILIEIKKSKQAIFELNNLLNGELRIGVTYAFSSLLLPFLTPFSRKYPGIKLHIESGIAGELEVRLKNADLDFILAFHEQSDNEGLDMQLLFTSRIKMVTSKDNPMAKLGKISLKDLGQTEMVLANKGFSSRDMLDQIFKKNNIIPNIKIEMNDTHSLLSLVDTGNWVTIISEKAISGWKNLVAIPIIGKELHKEAFIMWQKGAFRKKSATLFVEELLKIM</sequence>
<dbReference type="Proteomes" id="UP000183200">
    <property type="component" value="Unassembled WGS sequence"/>
</dbReference>
<evidence type="ECO:0000256" key="3">
    <source>
        <dbReference type="ARBA" id="ARBA00023125"/>
    </source>
</evidence>
<dbReference type="InterPro" id="IPR036390">
    <property type="entry name" value="WH_DNA-bd_sf"/>
</dbReference>
<dbReference type="Gene3D" id="3.40.190.290">
    <property type="match status" value="1"/>
</dbReference>
<feature type="domain" description="HTH lysR-type" evidence="5">
    <location>
        <begin position="1"/>
        <end position="58"/>
    </location>
</feature>
<dbReference type="PROSITE" id="PS50931">
    <property type="entry name" value="HTH_LYSR"/>
    <property type="match status" value="1"/>
</dbReference>
<keyword evidence="7" id="KW-1185">Reference proteome</keyword>
<evidence type="ECO:0000313" key="7">
    <source>
        <dbReference type="Proteomes" id="UP000183200"/>
    </source>
</evidence>
<dbReference type="SUPFAM" id="SSF53850">
    <property type="entry name" value="Periplasmic binding protein-like II"/>
    <property type="match status" value="1"/>
</dbReference>
<dbReference type="InterPro" id="IPR036388">
    <property type="entry name" value="WH-like_DNA-bd_sf"/>
</dbReference>
<organism evidence="6 7">
    <name type="scientific">Pedobacter steynii</name>
    <dbReference type="NCBI Taxonomy" id="430522"/>
    <lineage>
        <taxon>Bacteria</taxon>
        <taxon>Pseudomonadati</taxon>
        <taxon>Bacteroidota</taxon>
        <taxon>Sphingobacteriia</taxon>
        <taxon>Sphingobacteriales</taxon>
        <taxon>Sphingobacteriaceae</taxon>
        <taxon>Pedobacter</taxon>
    </lineage>
</organism>
<dbReference type="PRINTS" id="PR00039">
    <property type="entry name" value="HTHLYSR"/>
</dbReference>
<dbReference type="FunFam" id="1.10.10.10:FF:000001">
    <property type="entry name" value="LysR family transcriptional regulator"/>
    <property type="match status" value="1"/>
</dbReference>
<evidence type="ECO:0000313" key="6">
    <source>
        <dbReference type="EMBL" id="SDL78530.1"/>
    </source>
</evidence>
<gene>
    <name evidence="6" type="ORF">SAMN05421820_102142</name>
</gene>
<dbReference type="InterPro" id="IPR000847">
    <property type="entry name" value="LysR_HTH_N"/>
</dbReference>
<proteinExistence type="inferred from homology"/>
<dbReference type="InterPro" id="IPR005119">
    <property type="entry name" value="LysR_subst-bd"/>
</dbReference>
<evidence type="ECO:0000256" key="1">
    <source>
        <dbReference type="ARBA" id="ARBA00009437"/>
    </source>
</evidence>
<dbReference type="STRING" id="430522.BFS30_16690"/>
<evidence type="ECO:0000259" key="5">
    <source>
        <dbReference type="PROSITE" id="PS50931"/>
    </source>
</evidence>
<name>A0A1G9MW89_9SPHI</name>
<dbReference type="CDD" id="cd05466">
    <property type="entry name" value="PBP2_LTTR_substrate"/>
    <property type="match status" value="1"/>
</dbReference>
<dbReference type="Gene3D" id="1.10.10.10">
    <property type="entry name" value="Winged helix-like DNA-binding domain superfamily/Winged helix DNA-binding domain"/>
    <property type="match status" value="1"/>
</dbReference>
<protein>
    <submittedName>
        <fullName evidence="6">LysR family transcriptional regulator, cyn operon transcriptional activator</fullName>
    </submittedName>
</protein>
<dbReference type="Pfam" id="PF03466">
    <property type="entry name" value="LysR_substrate"/>
    <property type="match status" value="1"/>
</dbReference>